<feature type="signal peptide" evidence="2">
    <location>
        <begin position="1"/>
        <end position="26"/>
    </location>
</feature>
<evidence type="ECO:0000313" key="4">
    <source>
        <dbReference type="Proteomes" id="UP001145072"/>
    </source>
</evidence>
<evidence type="ECO:0000256" key="2">
    <source>
        <dbReference type="SAM" id="SignalP"/>
    </source>
</evidence>
<feature type="chain" id="PRO_5040875304" evidence="2">
    <location>
        <begin position="27"/>
        <end position="587"/>
    </location>
</feature>
<accession>A0A9X3WM65</accession>
<dbReference type="EMBL" id="JAMQJZ010000024">
    <property type="protein sequence ID" value="MDC3422622.1"/>
    <property type="molecule type" value="Genomic_DNA"/>
</dbReference>
<keyword evidence="1" id="KW-1133">Transmembrane helix</keyword>
<feature type="transmembrane region" description="Helical" evidence="1">
    <location>
        <begin position="548"/>
        <end position="569"/>
    </location>
</feature>
<dbReference type="Proteomes" id="UP001145072">
    <property type="component" value="Unassembled WGS sequence"/>
</dbReference>
<comment type="caution">
    <text evidence="3">The sequence shown here is derived from an EMBL/GenBank/DDBJ whole genome shotgun (WGS) entry which is preliminary data.</text>
</comment>
<sequence>MSYIFKKKHILLGLVFFILFASLSMSQNVVQATEQTKDVNVLIVYSPQGDDRDLQKTRILDLLIGHFTSNTLIMPIDQVTEADVRKASHIFYYSSAPTTVPKVFQQWLNRYDGTVVALGYNVDQLGERFSFATPINNEVFSRLKIKDREDTATNILPHTVLNTEVSDEASILLEASHGDNGSYPLFVKHNASYYYAATGLGPPISPFLAEVLHEVFDTEHETKHQGYLRLEDIHPLADPDKIMEIAKELKARNIPYMVAVIPVYIHPENQKRYHFSDVPELLDALKFMQDNGASIVLHGYTHQFRDSETGEGFEFWDVKNNMPIYHTAEEQEVVKKTEDDFDSKEAYEQYRQEQIDFETAYIRDKINSGVQELANYGLYPLAFEAPHYTMSQNGYAVASEFFSTYVGQVQISDENWEAMTVVPYRTSPTSFKGMELLPETIGFVDDEPNAIQEMIQKAEHQAVVRDGMIAGFYHPYLDMENFYSLINELEKLDIEWIDLKQGTRTVQADNVEIRTVNGEIVVDIDRFGLFTSSWAYIGYHVDRLMLNITWVMVGSGGFALILFLSYTIISSKRTRKYRRYRRRGYVG</sequence>
<reference evidence="3" key="1">
    <citation type="submission" date="2022-06" db="EMBL/GenBank/DDBJ databases">
        <title>Aquibacillus sp. a new bacterium isolated from soil saline samples.</title>
        <authorList>
            <person name="Galisteo C."/>
            <person name="De La Haba R."/>
            <person name="Sanchez-Porro C."/>
            <person name="Ventosa A."/>
        </authorList>
    </citation>
    <scope>NUCLEOTIDE SEQUENCE</scope>
    <source>
        <strain evidence="3">JCM 12387</strain>
    </source>
</reference>
<name>A0A9X3WM65_9BACI</name>
<dbReference type="InterPro" id="IPR018763">
    <property type="entry name" value="DUF2334"/>
</dbReference>
<keyword evidence="1" id="KW-0472">Membrane</keyword>
<organism evidence="3 4">
    <name type="scientific">Aquibacillus koreensis</name>
    <dbReference type="NCBI Taxonomy" id="279446"/>
    <lineage>
        <taxon>Bacteria</taxon>
        <taxon>Bacillati</taxon>
        <taxon>Bacillota</taxon>
        <taxon>Bacilli</taxon>
        <taxon>Bacillales</taxon>
        <taxon>Bacillaceae</taxon>
        <taxon>Aquibacillus</taxon>
    </lineage>
</organism>
<keyword evidence="2" id="KW-0732">Signal</keyword>
<protein>
    <submittedName>
        <fullName evidence="3">Polysaccharide deacetylase family protein</fullName>
    </submittedName>
</protein>
<dbReference type="InterPro" id="IPR011330">
    <property type="entry name" value="Glyco_hydro/deAcase_b/a-brl"/>
</dbReference>
<dbReference type="SUPFAM" id="SSF88713">
    <property type="entry name" value="Glycoside hydrolase/deacetylase"/>
    <property type="match status" value="1"/>
</dbReference>
<gene>
    <name evidence="3" type="ORF">NC661_19910</name>
</gene>
<dbReference type="AlphaFoldDB" id="A0A9X3WM65"/>
<dbReference type="Pfam" id="PF10096">
    <property type="entry name" value="DUF2334"/>
    <property type="match status" value="1"/>
</dbReference>
<dbReference type="CDD" id="cd10923">
    <property type="entry name" value="CE4_COG5298"/>
    <property type="match status" value="1"/>
</dbReference>
<keyword evidence="1" id="KW-0812">Transmembrane</keyword>
<evidence type="ECO:0000313" key="3">
    <source>
        <dbReference type="EMBL" id="MDC3422622.1"/>
    </source>
</evidence>
<keyword evidence="4" id="KW-1185">Reference proteome</keyword>
<evidence type="ECO:0000256" key="1">
    <source>
        <dbReference type="SAM" id="Phobius"/>
    </source>
</evidence>
<dbReference type="GO" id="GO:0005975">
    <property type="term" value="P:carbohydrate metabolic process"/>
    <property type="evidence" value="ECO:0007669"/>
    <property type="project" value="InterPro"/>
</dbReference>
<dbReference type="Gene3D" id="3.20.20.370">
    <property type="entry name" value="Glycoside hydrolase/deacetylase"/>
    <property type="match status" value="1"/>
</dbReference>
<proteinExistence type="predicted"/>
<dbReference type="RefSeq" id="WP_259870067.1">
    <property type="nucleotide sequence ID" value="NZ_JAMQJZ010000024.1"/>
</dbReference>